<feature type="active site" evidence="1">
    <location>
        <position position="53"/>
    </location>
</feature>
<dbReference type="InterPro" id="IPR054485">
    <property type="entry name" value="FlK-like_dom"/>
</dbReference>
<dbReference type="Proteomes" id="UP000000292">
    <property type="component" value="Chromosome"/>
</dbReference>
<reference evidence="4" key="2">
    <citation type="submission" date="2011-06" db="EMBL/GenBank/DDBJ databases">
        <title>The complete genome sequence of Alicyclobacillus acidocaldarius sp. Tc-4-1.</title>
        <authorList>
            <person name="Chen Y."/>
            <person name="He Y."/>
            <person name="Dong Z."/>
            <person name="Hu S."/>
        </authorList>
    </citation>
    <scope>NUCLEOTIDE SEQUENCE [LARGE SCALE GENOMIC DNA]</scope>
    <source>
        <strain evidence="4">Tc-4-1</strain>
    </source>
</reference>
<feature type="active site" evidence="1">
    <location>
        <position position="45"/>
    </location>
</feature>
<dbReference type="SUPFAM" id="SSF54637">
    <property type="entry name" value="Thioesterase/thiol ester dehydrase-isomerase"/>
    <property type="match status" value="1"/>
</dbReference>
<dbReference type="CDD" id="cd03440">
    <property type="entry name" value="hot_dog"/>
    <property type="match status" value="1"/>
</dbReference>
<evidence type="ECO:0000259" key="2">
    <source>
        <dbReference type="Pfam" id="PF22636"/>
    </source>
</evidence>
<proteinExistence type="predicted"/>
<evidence type="ECO:0000313" key="4">
    <source>
        <dbReference type="Proteomes" id="UP000000292"/>
    </source>
</evidence>
<dbReference type="InterPro" id="IPR029069">
    <property type="entry name" value="HotDog_dom_sf"/>
</dbReference>
<dbReference type="PANTHER" id="PTHR36934:SF1">
    <property type="entry name" value="THIOESTERASE DOMAIN-CONTAINING PROTEIN"/>
    <property type="match status" value="1"/>
</dbReference>
<evidence type="ECO:0000256" key="1">
    <source>
        <dbReference type="PIRSR" id="PIRSR014972-1"/>
    </source>
</evidence>
<dbReference type="PANTHER" id="PTHR36934">
    <property type="entry name" value="BLR0278 PROTEIN"/>
    <property type="match status" value="1"/>
</dbReference>
<dbReference type="Gene3D" id="3.10.129.10">
    <property type="entry name" value="Hotdog Thioesterase"/>
    <property type="match status" value="1"/>
</dbReference>
<dbReference type="EMBL" id="CP002902">
    <property type="protein sequence ID" value="AEJ42768.1"/>
    <property type="molecule type" value="Genomic_DNA"/>
</dbReference>
<dbReference type="KEGG" id="aad:TC41_0811"/>
<sequence>MTLGAEVKAMREGLAPGQQKSWEITVTEDMCPSFLGKRVHPVLSTATMISYMEWVARRTILDYLEDGEEGIGHSVSVRHLAPAPVGKRVSFYAEVTRVEGPRVDCRVWAEHDKARIGEGEVVQYILPKAKIEARIRAMA</sequence>
<dbReference type="AlphaFoldDB" id="F8IEY5"/>
<gene>
    <name evidence="3" type="ordered locus">TC41_0811</name>
</gene>
<dbReference type="STRING" id="1048834.TC41_0811"/>
<dbReference type="HOGENOM" id="CLU_119426_0_0_9"/>
<dbReference type="Pfam" id="PF22636">
    <property type="entry name" value="FlK"/>
    <property type="match status" value="1"/>
</dbReference>
<accession>F8IEY5</accession>
<feature type="active site" evidence="1">
    <location>
        <position position="79"/>
    </location>
</feature>
<dbReference type="eggNOG" id="COG5496">
    <property type="taxonomic scope" value="Bacteria"/>
</dbReference>
<dbReference type="PATRIC" id="fig|1048834.4.peg.768"/>
<feature type="domain" description="Fluoroacetyl-CoA-specific thioesterase-like" evidence="2">
    <location>
        <begin position="26"/>
        <end position="128"/>
    </location>
</feature>
<dbReference type="InterPro" id="IPR025540">
    <property type="entry name" value="FlK"/>
</dbReference>
<dbReference type="PIRSF" id="PIRSF014972">
    <property type="entry name" value="FlK"/>
    <property type="match status" value="1"/>
</dbReference>
<reference evidence="3 4" key="1">
    <citation type="journal article" date="2011" name="J. Bacteriol.">
        <title>Complete Genome Sequence of Alicyclobacillus acidocaldarius Strain Tc-4-1.</title>
        <authorList>
            <person name="Chen Y."/>
            <person name="He Y."/>
            <person name="Zhang B."/>
            <person name="Yang J."/>
            <person name="Li W."/>
            <person name="Dong Z."/>
            <person name="Hu S."/>
        </authorList>
    </citation>
    <scope>NUCLEOTIDE SEQUENCE [LARGE SCALE GENOMIC DNA]</scope>
    <source>
        <strain evidence="3 4">Tc-4-1</strain>
    </source>
</reference>
<name>F8IEY5_ALIAT</name>
<organism evidence="3 4">
    <name type="scientific">Alicyclobacillus acidocaldarius (strain Tc-4-1)</name>
    <name type="common">Bacillus acidocaldarius</name>
    <dbReference type="NCBI Taxonomy" id="1048834"/>
    <lineage>
        <taxon>Bacteria</taxon>
        <taxon>Bacillati</taxon>
        <taxon>Bacillota</taxon>
        <taxon>Bacilli</taxon>
        <taxon>Bacillales</taxon>
        <taxon>Alicyclobacillaceae</taxon>
        <taxon>Alicyclobacillus</taxon>
    </lineage>
</organism>
<evidence type="ECO:0000313" key="3">
    <source>
        <dbReference type="EMBL" id="AEJ42768.1"/>
    </source>
</evidence>
<protein>
    <recommendedName>
        <fullName evidence="2">Fluoroacetyl-CoA-specific thioesterase-like domain-containing protein</fullName>
    </recommendedName>
</protein>